<evidence type="ECO:0000256" key="1">
    <source>
        <dbReference type="SAM" id="MobiDB-lite"/>
    </source>
</evidence>
<feature type="region of interest" description="Disordered" evidence="1">
    <location>
        <begin position="1"/>
        <end position="33"/>
    </location>
</feature>
<evidence type="ECO:0008006" key="4">
    <source>
        <dbReference type="Google" id="ProtNLM"/>
    </source>
</evidence>
<evidence type="ECO:0000313" key="2">
    <source>
        <dbReference type="EMBL" id="KAL3688070.1"/>
    </source>
</evidence>
<feature type="compositionally biased region" description="Basic and acidic residues" evidence="1">
    <location>
        <begin position="1"/>
        <end position="10"/>
    </location>
</feature>
<keyword evidence="3" id="KW-1185">Reference proteome</keyword>
<feature type="compositionally biased region" description="Polar residues" evidence="1">
    <location>
        <begin position="60"/>
        <end position="77"/>
    </location>
</feature>
<dbReference type="Proteomes" id="UP001633002">
    <property type="component" value="Unassembled WGS sequence"/>
</dbReference>
<proteinExistence type="predicted"/>
<accession>A0ABD3HD18</accession>
<reference evidence="2 3" key="1">
    <citation type="submission" date="2024-09" db="EMBL/GenBank/DDBJ databases">
        <title>Chromosome-scale assembly of Riccia sorocarpa.</title>
        <authorList>
            <person name="Paukszto L."/>
        </authorList>
    </citation>
    <scope>NUCLEOTIDE SEQUENCE [LARGE SCALE GENOMIC DNA]</scope>
    <source>
        <strain evidence="2">LP-2024</strain>
        <tissue evidence="2">Aerial parts of the thallus</tissue>
    </source>
</reference>
<dbReference type="AlphaFoldDB" id="A0ABD3HD18"/>
<evidence type="ECO:0000313" key="3">
    <source>
        <dbReference type="Proteomes" id="UP001633002"/>
    </source>
</evidence>
<gene>
    <name evidence="2" type="ORF">R1sor_014379</name>
</gene>
<protein>
    <recommendedName>
        <fullName evidence="4">Retrotransposon gag domain-containing protein</fullName>
    </recommendedName>
</protein>
<comment type="caution">
    <text evidence="2">The sequence shown here is derived from an EMBL/GenBank/DDBJ whole genome shotgun (WGS) entry which is preliminary data.</text>
</comment>
<organism evidence="2 3">
    <name type="scientific">Riccia sorocarpa</name>
    <dbReference type="NCBI Taxonomy" id="122646"/>
    <lineage>
        <taxon>Eukaryota</taxon>
        <taxon>Viridiplantae</taxon>
        <taxon>Streptophyta</taxon>
        <taxon>Embryophyta</taxon>
        <taxon>Marchantiophyta</taxon>
        <taxon>Marchantiopsida</taxon>
        <taxon>Marchantiidae</taxon>
        <taxon>Marchantiales</taxon>
        <taxon>Ricciaceae</taxon>
        <taxon>Riccia</taxon>
    </lineage>
</organism>
<sequence>MLKEKTSGGEKKRKQPLQTVEEDRVLEADTPVQNVVVDDEEQVRSRVKGKRLALERVSIDNGTDASPGNLTQPSSKSFGKPCKPEKVNGFGIAAKAKEFLDELEEYLDAHDTRIEFDKIRISGTFITRHALQWWKRYRHQHPWEWQGMTWAEFDKRVDKLPRLDDYARIGKFLEGLKREPQAELFKLAMFPERYSDLLKEAEKLTDAKPEYASTGV</sequence>
<dbReference type="EMBL" id="JBJQOH010000004">
    <property type="protein sequence ID" value="KAL3688070.1"/>
    <property type="molecule type" value="Genomic_DNA"/>
</dbReference>
<name>A0ABD3HD18_9MARC</name>
<feature type="region of interest" description="Disordered" evidence="1">
    <location>
        <begin position="58"/>
        <end position="82"/>
    </location>
</feature>